<sequence>MEKNVVVIGGGPAGVTAAISARRHHPDARIRLIRREEKALIPCGIPYIVGTLGSVEKNLMPDKVLSGNNIELVVDEVTGMNREAKTLSTANHNSIGYGKLVLAAGSLPLVPKLPGMDLDNVFMVKKDVKYLRKLLYALDKAKDVVIIGGGFIGLEFADECKKRGLQNVTVIELLHHCLLLACDEEICKRAEEKLKGRGVNLLTDREAEAIGGEKKVEYVQVKGGEGVRADLVILGLGVRPDVELAEKAGLRVDKKMGIWVDHFMRTSDEDIFACGDCAEKTCYLTGKPVAIWLASVSTTEARIVGANLFAARRRMECAMGIFSTCFGDLAIGSAGFTETRAKELGIDVVTSTIVAPDKHPGGIPGATEVGVKLISEKDTGLLIGGQAYGGSSVGELINFIGALIQHKMRVDEIATFQMGTHPMLTSSPIAYQIVNAAEIAASTK</sequence>
<evidence type="ECO:0000256" key="3">
    <source>
        <dbReference type="ARBA" id="ARBA00022630"/>
    </source>
</evidence>
<dbReference type="PANTHER" id="PTHR43429:SF3">
    <property type="entry name" value="NITRITE REDUCTASE [NAD(P)H]"/>
    <property type="match status" value="1"/>
</dbReference>
<dbReference type="Pfam" id="PF02852">
    <property type="entry name" value="Pyr_redox_dim"/>
    <property type="match status" value="1"/>
</dbReference>
<evidence type="ECO:0000259" key="6">
    <source>
        <dbReference type="Pfam" id="PF07992"/>
    </source>
</evidence>
<dbReference type="SUPFAM" id="SSF55424">
    <property type="entry name" value="FAD/NAD-linked reductases, dimerisation (C-terminal) domain"/>
    <property type="match status" value="1"/>
</dbReference>
<evidence type="ECO:0000256" key="4">
    <source>
        <dbReference type="ARBA" id="ARBA00022827"/>
    </source>
</evidence>
<dbReference type="Gene3D" id="3.30.390.30">
    <property type="match status" value="1"/>
</dbReference>
<dbReference type="GO" id="GO:0016491">
    <property type="term" value="F:oxidoreductase activity"/>
    <property type="evidence" value="ECO:0007669"/>
    <property type="project" value="InterPro"/>
</dbReference>
<name>A0A523W737_UNCAE</name>
<dbReference type="InterPro" id="IPR004099">
    <property type="entry name" value="Pyr_nucl-diS_OxRdtase_dimer"/>
</dbReference>
<organism evidence="7 8">
    <name type="scientific">Aerophobetes bacterium</name>
    <dbReference type="NCBI Taxonomy" id="2030807"/>
    <lineage>
        <taxon>Bacteria</taxon>
        <taxon>Candidatus Aerophobota</taxon>
    </lineage>
</organism>
<keyword evidence="3" id="KW-0285">Flavoprotein</keyword>
<dbReference type="InterPro" id="IPR016156">
    <property type="entry name" value="FAD/NAD-linked_Rdtase_dimer_sf"/>
</dbReference>
<evidence type="ECO:0000259" key="5">
    <source>
        <dbReference type="Pfam" id="PF02852"/>
    </source>
</evidence>
<reference evidence="7 8" key="1">
    <citation type="submission" date="2019-03" db="EMBL/GenBank/DDBJ databases">
        <title>Metabolic potential of uncultured bacteria and archaea associated with petroleum seepage in deep-sea sediments.</title>
        <authorList>
            <person name="Dong X."/>
            <person name="Hubert C."/>
        </authorList>
    </citation>
    <scope>NUCLEOTIDE SEQUENCE [LARGE SCALE GENOMIC DNA]</scope>
    <source>
        <strain evidence="7">E29_bin52</strain>
    </source>
</reference>
<dbReference type="InterPro" id="IPR036188">
    <property type="entry name" value="FAD/NAD-bd_sf"/>
</dbReference>
<accession>A0A523W737</accession>
<comment type="cofactor">
    <cofactor evidence="1">
        <name>FAD</name>
        <dbReference type="ChEBI" id="CHEBI:57692"/>
    </cofactor>
</comment>
<dbReference type="Gene3D" id="3.50.50.60">
    <property type="entry name" value="FAD/NAD(P)-binding domain"/>
    <property type="match status" value="2"/>
</dbReference>
<dbReference type="InterPro" id="IPR023753">
    <property type="entry name" value="FAD/NAD-binding_dom"/>
</dbReference>
<evidence type="ECO:0000256" key="1">
    <source>
        <dbReference type="ARBA" id="ARBA00001974"/>
    </source>
</evidence>
<dbReference type="Proteomes" id="UP000319130">
    <property type="component" value="Unassembled WGS sequence"/>
</dbReference>
<evidence type="ECO:0000256" key="2">
    <source>
        <dbReference type="ARBA" id="ARBA00009130"/>
    </source>
</evidence>
<dbReference type="PANTHER" id="PTHR43429">
    <property type="entry name" value="PYRIDINE NUCLEOTIDE-DISULFIDE OXIDOREDUCTASE DOMAIN-CONTAINING"/>
    <property type="match status" value="1"/>
</dbReference>
<evidence type="ECO:0000313" key="8">
    <source>
        <dbReference type="Proteomes" id="UP000319130"/>
    </source>
</evidence>
<dbReference type="EMBL" id="SOIZ01000156">
    <property type="protein sequence ID" value="TET62834.1"/>
    <property type="molecule type" value="Genomic_DNA"/>
</dbReference>
<dbReference type="PRINTS" id="PR00368">
    <property type="entry name" value="FADPNR"/>
</dbReference>
<dbReference type="InterPro" id="IPR050260">
    <property type="entry name" value="FAD-bd_OxRdtase"/>
</dbReference>
<protein>
    <submittedName>
        <fullName evidence="7">Pyridine nucleotide-disulfide oxidoreductase</fullName>
    </submittedName>
</protein>
<proteinExistence type="inferred from homology"/>
<feature type="domain" description="Pyridine nucleotide-disulphide oxidoreductase dimerisation" evidence="5">
    <location>
        <begin position="322"/>
        <end position="425"/>
    </location>
</feature>
<dbReference type="SUPFAM" id="SSF51905">
    <property type="entry name" value="FAD/NAD(P)-binding domain"/>
    <property type="match status" value="1"/>
</dbReference>
<comment type="caution">
    <text evidence="7">The sequence shown here is derived from an EMBL/GenBank/DDBJ whole genome shotgun (WGS) entry which is preliminary data.</text>
</comment>
<comment type="similarity">
    <text evidence="2">Belongs to the class-III pyridine nucleotide-disulfide oxidoreductase family.</text>
</comment>
<dbReference type="AlphaFoldDB" id="A0A523W737"/>
<dbReference type="Pfam" id="PF07992">
    <property type="entry name" value="Pyr_redox_2"/>
    <property type="match status" value="1"/>
</dbReference>
<gene>
    <name evidence="7" type="ORF">E3J48_03690</name>
</gene>
<feature type="domain" description="FAD/NAD(P)-binding" evidence="6">
    <location>
        <begin position="4"/>
        <end position="281"/>
    </location>
</feature>
<evidence type="ECO:0000313" key="7">
    <source>
        <dbReference type="EMBL" id="TET62834.1"/>
    </source>
</evidence>
<dbReference type="PRINTS" id="PR00411">
    <property type="entry name" value="PNDRDTASEI"/>
</dbReference>
<keyword evidence="4" id="KW-0274">FAD</keyword>